<comment type="caution">
    <text evidence="1">Lacks conserved residue(s) required for the propagation of feature annotation.</text>
</comment>
<reference evidence="5" key="1">
    <citation type="submission" date="2025-08" db="UniProtKB">
        <authorList>
            <consortium name="RefSeq"/>
        </authorList>
    </citation>
    <scope>IDENTIFICATION</scope>
</reference>
<evidence type="ECO:0000256" key="2">
    <source>
        <dbReference type="SAM" id="SignalP"/>
    </source>
</evidence>
<feature type="signal peptide" evidence="2">
    <location>
        <begin position="1"/>
        <end position="27"/>
    </location>
</feature>
<dbReference type="PROSITE" id="PS51004">
    <property type="entry name" value="SEMA"/>
    <property type="match status" value="1"/>
</dbReference>
<keyword evidence="2" id="KW-0732">Signal</keyword>
<name>A0ABM1AEM8_APLCA</name>
<sequence length="106" mass="12132">MEYISWSNAMVSLLVFLIAADLTVVQSRWQTEWMPNFVSREPAAQSPSAQVFEGLTSEDDGFKLLLVEDDKAFVGAKNRVYYMSLQDTRNISTLVWEEDEVSRQTC</sequence>
<evidence type="ECO:0000256" key="1">
    <source>
        <dbReference type="PROSITE-ProRule" id="PRU00352"/>
    </source>
</evidence>
<evidence type="ECO:0000313" key="5">
    <source>
        <dbReference type="RefSeq" id="XP_012946222.1"/>
    </source>
</evidence>
<dbReference type="GeneID" id="106013909"/>
<accession>A0ABM1AEM8</accession>
<evidence type="ECO:0000313" key="4">
    <source>
        <dbReference type="Proteomes" id="UP000694888"/>
    </source>
</evidence>
<feature type="chain" id="PRO_5046023945" evidence="2">
    <location>
        <begin position="28"/>
        <end position="106"/>
    </location>
</feature>
<feature type="non-terminal residue" evidence="5">
    <location>
        <position position="106"/>
    </location>
</feature>
<dbReference type="InterPro" id="IPR036352">
    <property type="entry name" value="Semap_dom_sf"/>
</dbReference>
<protein>
    <submittedName>
        <fullName evidence="5">Uncharacterized protein LOC106013909</fullName>
    </submittedName>
</protein>
<dbReference type="Proteomes" id="UP000694888">
    <property type="component" value="Unplaced"/>
</dbReference>
<dbReference type="RefSeq" id="XP_012946222.1">
    <property type="nucleotide sequence ID" value="XM_013090768.2"/>
</dbReference>
<proteinExistence type="predicted"/>
<feature type="domain" description="Sema" evidence="3">
    <location>
        <begin position="35"/>
        <end position="106"/>
    </location>
</feature>
<organism evidence="4 5">
    <name type="scientific">Aplysia californica</name>
    <name type="common">California sea hare</name>
    <dbReference type="NCBI Taxonomy" id="6500"/>
    <lineage>
        <taxon>Eukaryota</taxon>
        <taxon>Metazoa</taxon>
        <taxon>Spiralia</taxon>
        <taxon>Lophotrochozoa</taxon>
        <taxon>Mollusca</taxon>
        <taxon>Gastropoda</taxon>
        <taxon>Heterobranchia</taxon>
        <taxon>Euthyneura</taxon>
        <taxon>Tectipleura</taxon>
        <taxon>Aplysiida</taxon>
        <taxon>Aplysioidea</taxon>
        <taxon>Aplysiidae</taxon>
        <taxon>Aplysia</taxon>
    </lineage>
</organism>
<gene>
    <name evidence="5" type="primary">LOC106013909</name>
</gene>
<evidence type="ECO:0000259" key="3">
    <source>
        <dbReference type="PROSITE" id="PS51004"/>
    </source>
</evidence>
<dbReference type="InterPro" id="IPR001627">
    <property type="entry name" value="Semap_dom"/>
</dbReference>
<keyword evidence="4" id="KW-1185">Reference proteome</keyword>
<dbReference type="SUPFAM" id="SSF101912">
    <property type="entry name" value="Sema domain"/>
    <property type="match status" value="1"/>
</dbReference>